<dbReference type="Pfam" id="PF00990">
    <property type="entry name" value="GGDEF"/>
    <property type="match status" value="1"/>
</dbReference>
<dbReference type="SUPFAM" id="SSF55785">
    <property type="entry name" value="PYP-like sensor domain (PAS domain)"/>
    <property type="match status" value="1"/>
</dbReference>
<dbReference type="FunFam" id="3.30.70.270:FF:000001">
    <property type="entry name" value="Diguanylate cyclase domain protein"/>
    <property type="match status" value="1"/>
</dbReference>
<comment type="cofactor">
    <cofactor evidence="1">
        <name>Mg(2+)</name>
        <dbReference type="ChEBI" id="CHEBI:18420"/>
    </cofactor>
</comment>
<dbReference type="PROSITE" id="PS50887">
    <property type="entry name" value="GGDEF"/>
    <property type="match status" value="1"/>
</dbReference>
<dbReference type="Gene3D" id="3.30.450.20">
    <property type="entry name" value="PAS domain"/>
    <property type="match status" value="1"/>
</dbReference>
<dbReference type="InterPro" id="IPR043128">
    <property type="entry name" value="Rev_trsase/Diguanyl_cyclase"/>
</dbReference>
<accession>A0A418XN73</accession>
<dbReference type="InterPro" id="IPR035919">
    <property type="entry name" value="EAL_sf"/>
</dbReference>
<dbReference type="SMART" id="SM00086">
    <property type="entry name" value="PAC"/>
    <property type="match status" value="1"/>
</dbReference>
<dbReference type="InterPro" id="IPR029787">
    <property type="entry name" value="Nucleotide_cyclase"/>
</dbReference>
<dbReference type="PANTHER" id="PTHR44757">
    <property type="entry name" value="DIGUANYLATE CYCLASE DGCP"/>
    <property type="match status" value="1"/>
</dbReference>
<dbReference type="PROSITE" id="PS50883">
    <property type="entry name" value="EAL"/>
    <property type="match status" value="1"/>
</dbReference>
<dbReference type="OrthoDB" id="9804951at2"/>
<evidence type="ECO:0000259" key="9">
    <source>
        <dbReference type="PROSITE" id="PS50113"/>
    </source>
</evidence>
<keyword evidence="4" id="KW-0973">c-di-GMP</keyword>
<dbReference type="InterPro" id="IPR000160">
    <property type="entry name" value="GGDEF_dom"/>
</dbReference>
<dbReference type="Gene3D" id="3.30.70.270">
    <property type="match status" value="1"/>
</dbReference>
<dbReference type="SUPFAM" id="SSF55073">
    <property type="entry name" value="Nucleotide cyclase"/>
    <property type="match status" value="1"/>
</dbReference>
<keyword evidence="7" id="KW-0812">Transmembrane</keyword>
<evidence type="ECO:0000256" key="5">
    <source>
        <dbReference type="ARBA" id="ARBA00022777"/>
    </source>
</evidence>
<dbReference type="InterPro" id="IPR052155">
    <property type="entry name" value="Biofilm_reg_signaling"/>
</dbReference>
<dbReference type="EMBL" id="QYUR01000002">
    <property type="protein sequence ID" value="RJG13913.1"/>
    <property type="molecule type" value="Genomic_DNA"/>
</dbReference>
<dbReference type="SMART" id="SM00267">
    <property type="entry name" value="GGDEF"/>
    <property type="match status" value="1"/>
</dbReference>
<feature type="domain" description="EAL" evidence="10">
    <location>
        <begin position="568"/>
        <end position="822"/>
    </location>
</feature>
<comment type="subcellular location">
    <subcellularLocation>
        <location evidence="2">Cell inner membrane</location>
    </subcellularLocation>
</comment>
<keyword evidence="7" id="KW-1133">Transmembrane helix</keyword>
<comment type="catalytic activity">
    <reaction evidence="6">
        <text>3',3'-c-di-GMP + H2O = 5'-phosphoguanylyl(3'-&gt;5')guanosine + H(+)</text>
        <dbReference type="Rhea" id="RHEA:24902"/>
        <dbReference type="ChEBI" id="CHEBI:15377"/>
        <dbReference type="ChEBI" id="CHEBI:15378"/>
        <dbReference type="ChEBI" id="CHEBI:58754"/>
        <dbReference type="ChEBI" id="CHEBI:58805"/>
        <dbReference type="EC" id="3.1.4.52"/>
    </reaction>
    <physiologicalReaction direction="left-to-right" evidence="6">
        <dbReference type="Rhea" id="RHEA:24903"/>
    </physiologicalReaction>
</comment>
<dbReference type="GO" id="GO:0071111">
    <property type="term" value="F:cyclic-guanylate-specific phosphodiesterase activity"/>
    <property type="evidence" value="ECO:0007669"/>
    <property type="project" value="UniProtKB-EC"/>
</dbReference>
<keyword evidence="5" id="KW-0808">Transferase</keyword>
<dbReference type="FunFam" id="3.20.20.450:FF:000001">
    <property type="entry name" value="Cyclic di-GMP phosphodiesterase yahA"/>
    <property type="match status" value="1"/>
</dbReference>
<dbReference type="InterPro" id="IPR000014">
    <property type="entry name" value="PAS"/>
</dbReference>
<keyword evidence="7" id="KW-0472">Membrane</keyword>
<dbReference type="Pfam" id="PF00563">
    <property type="entry name" value="EAL"/>
    <property type="match status" value="1"/>
</dbReference>
<name>A0A418XN73_9PSED</name>
<dbReference type="RefSeq" id="WP_119954463.1">
    <property type="nucleotide sequence ID" value="NZ_QYUR01000002.1"/>
</dbReference>
<evidence type="ECO:0000259" key="8">
    <source>
        <dbReference type="PROSITE" id="PS50112"/>
    </source>
</evidence>
<dbReference type="SMART" id="SM00091">
    <property type="entry name" value="PAS"/>
    <property type="match status" value="1"/>
</dbReference>
<dbReference type="CDD" id="cd01949">
    <property type="entry name" value="GGDEF"/>
    <property type="match status" value="1"/>
</dbReference>
<dbReference type="PROSITE" id="PS50113">
    <property type="entry name" value="PAC"/>
    <property type="match status" value="1"/>
</dbReference>
<evidence type="ECO:0000259" key="10">
    <source>
        <dbReference type="PROSITE" id="PS50883"/>
    </source>
</evidence>
<evidence type="ECO:0000256" key="2">
    <source>
        <dbReference type="ARBA" id="ARBA00004533"/>
    </source>
</evidence>
<dbReference type="InterPro" id="IPR000700">
    <property type="entry name" value="PAS-assoc_C"/>
</dbReference>
<feature type="domain" description="PAS" evidence="8">
    <location>
        <begin position="266"/>
        <end position="319"/>
    </location>
</feature>
<dbReference type="NCBIfam" id="TIGR00229">
    <property type="entry name" value="sensory_box"/>
    <property type="match status" value="1"/>
</dbReference>
<dbReference type="GO" id="GO:0016301">
    <property type="term" value="F:kinase activity"/>
    <property type="evidence" value="ECO:0007669"/>
    <property type="project" value="UniProtKB-KW"/>
</dbReference>
<protein>
    <recommendedName>
        <fullName evidence="3">cyclic-guanylate-specific phosphodiesterase</fullName>
        <ecNumber evidence="3">3.1.4.52</ecNumber>
    </recommendedName>
</protein>
<dbReference type="Proteomes" id="UP000284021">
    <property type="component" value="Unassembled WGS sequence"/>
</dbReference>
<feature type="domain" description="PAC" evidence="9">
    <location>
        <begin position="337"/>
        <end position="389"/>
    </location>
</feature>
<dbReference type="CDD" id="cd01948">
    <property type="entry name" value="EAL"/>
    <property type="match status" value="1"/>
</dbReference>
<organism evidence="12 13">
    <name type="scientific">Pseudomonas cavernicola</name>
    <dbReference type="NCBI Taxonomy" id="2320866"/>
    <lineage>
        <taxon>Bacteria</taxon>
        <taxon>Pseudomonadati</taxon>
        <taxon>Pseudomonadota</taxon>
        <taxon>Gammaproteobacteria</taxon>
        <taxon>Pseudomonadales</taxon>
        <taxon>Pseudomonadaceae</taxon>
        <taxon>Pseudomonas</taxon>
    </lineage>
</organism>
<proteinExistence type="predicted"/>
<gene>
    <name evidence="12" type="ORF">D3879_12005</name>
</gene>
<dbReference type="SUPFAM" id="SSF141868">
    <property type="entry name" value="EAL domain-like"/>
    <property type="match status" value="1"/>
</dbReference>
<dbReference type="SMART" id="SM00052">
    <property type="entry name" value="EAL"/>
    <property type="match status" value="1"/>
</dbReference>
<evidence type="ECO:0000259" key="11">
    <source>
        <dbReference type="PROSITE" id="PS50887"/>
    </source>
</evidence>
<dbReference type="EC" id="3.1.4.52" evidence="3"/>
<reference evidence="12 13" key="1">
    <citation type="submission" date="2018-09" db="EMBL/GenBank/DDBJ databases">
        <authorList>
            <person name="Zhu H."/>
        </authorList>
    </citation>
    <scope>NUCLEOTIDE SEQUENCE [LARGE SCALE GENOMIC DNA]</scope>
    <source>
        <strain evidence="12 13">K1S02-6</strain>
    </source>
</reference>
<dbReference type="InterPro" id="IPR001610">
    <property type="entry name" value="PAC"/>
</dbReference>
<feature type="domain" description="GGDEF" evidence="11">
    <location>
        <begin position="421"/>
        <end position="559"/>
    </location>
</feature>
<comment type="caution">
    <text evidence="12">The sequence shown here is derived from an EMBL/GenBank/DDBJ whole genome shotgun (WGS) entry which is preliminary data.</text>
</comment>
<evidence type="ECO:0000313" key="12">
    <source>
        <dbReference type="EMBL" id="RJG13913.1"/>
    </source>
</evidence>
<evidence type="ECO:0000256" key="7">
    <source>
        <dbReference type="SAM" id="Phobius"/>
    </source>
</evidence>
<dbReference type="InterPro" id="IPR035965">
    <property type="entry name" value="PAS-like_dom_sf"/>
</dbReference>
<dbReference type="InterPro" id="IPR013656">
    <property type="entry name" value="PAS_4"/>
</dbReference>
<dbReference type="InterPro" id="IPR001633">
    <property type="entry name" value="EAL_dom"/>
</dbReference>
<dbReference type="PANTHER" id="PTHR44757:SF2">
    <property type="entry name" value="BIOFILM ARCHITECTURE MAINTENANCE PROTEIN MBAA"/>
    <property type="match status" value="1"/>
</dbReference>
<evidence type="ECO:0000256" key="1">
    <source>
        <dbReference type="ARBA" id="ARBA00001946"/>
    </source>
</evidence>
<evidence type="ECO:0000256" key="3">
    <source>
        <dbReference type="ARBA" id="ARBA00012282"/>
    </source>
</evidence>
<dbReference type="PROSITE" id="PS50112">
    <property type="entry name" value="PAS"/>
    <property type="match status" value="1"/>
</dbReference>
<evidence type="ECO:0000256" key="6">
    <source>
        <dbReference type="ARBA" id="ARBA00051114"/>
    </source>
</evidence>
<dbReference type="CDD" id="cd00130">
    <property type="entry name" value="PAS"/>
    <property type="match status" value="1"/>
</dbReference>
<dbReference type="NCBIfam" id="TIGR00254">
    <property type="entry name" value="GGDEF"/>
    <property type="match status" value="1"/>
</dbReference>
<sequence>MDFFKNESAAKQNMLASPNNSSSKKWHRMYFFLAGFDVLVVVLGVLLNHQIVGTYHRSIKANQSWVQQLSSYSTLGSLASEVNAPGNNVFDTHEVESESRSMSEALRAFNEHLAMAKEQLQTRIANQVERSADIQTFTLALKEEVDAVDVAMAEMVNEALLIFSYFREGQSDNAGKRMATMDRKYAELLASLATVRERVGLIQGKLLEEELESVEVLRRVEYAIMAFVLLMVSAAVTYGRKIRREMESHAAEREGYLVELRESEKQFRQQASLLDKAQDAIVVHGMDQRILYWNKSAERLYGLSKEEALGKSAQELLYPGHSAFNVATDSLIETGDWAGEVTLRRQDGCTITLESHRTLVRDERGQPQSVLSINTDITHRKAAEQEVKRLAFYDQLTGLANRRLMLDRLQHALAGSARSLHTSAVVLIDLDNFKALNDTLGHDRGDMLLRQVALRLSGCIRESDTVARLGGDEFVVLLESLNENPPEAAVQAKAIGEKILTSLNISYQLDGYEHHSTPSVGIALFQGQLNTVDDIMKRADLAMYRAKAAGRNTMRFFDPEMQAVATARVRLEADLRQGFQRKEFLLHFQPQLNNEGTIIGAEALVRWQHPERGTVSPVEFIPVAEETGLILPLGRWVLETACAQLVAWAKHPETARLSMAVNVSARQFHHPDFVEEVLSVLKYTGADPEKLKLELTEGLLIEDVENTIAKMVELKENGIGLSLDDFGTGYSSLSYLKSLPLDELKIDQSFVRDVLIDPNDAAIACAIVSLSQSLGLAVIAEGVETEAQRTFLVNHGCYVHQGYLFSRPLPADQFKAFVHARLMSSADCPIKGNCGHYQ</sequence>
<evidence type="ECO:0000256" key="4">
    <source>
        <dbReference type="ARBA" id="ARBA00022636"/>
    </source>
</evidence>
<keyword evidence="13" id="KW-1185">Reference proteome</keyword>
<dbReference type="GO" id="GO:0005886">
    <property type="term" value="C:plasma membrane"/>
    <property type="evidence" value="ECO:0007669"/>
    <property type="project" value="UniProtKB-SubCell"/>
</dbReference>
<dbReference type="GO" id="GO:0071732">
    <property type="term" value="P:cellular response to nitric oxide"/>
    <property type="evidence" value="ECO:0007669"/>
    <property type="project" value="UniProtKB-ARBA"/>
</dbReference>
<evidence type="ECO:0000313" key="13">
    <source>
        <dbReference type="Proteomes" id="UP000284021"/>
    </source>
</evidence>
<keyword evidence="5" id="KW-0418">Kinase</keyword>
<feature type="transmembrane region" description="Helical" evidence="7">
    <location>
        <begin position="29"/>
        <end position="47"/>
    </location>
</feature>
<dbReference type="AlphaFoldDB" id="A0A418XN73"/>
<dbReference type="Pfam" id="PF08448">
    <property type="entry name" value="PAS_4"/>
    <property type="match status" value="1"/>
</dbReference>
<dbReference type="Gene3D" id="3.20.20.450">
    <property type="entry name" value="EAL domain"/>
    <property type="match status" value="1"/>
</dbReference>